<dbReference type="Proteomes" id="UP001056681">
    <property type="component" value="Chromosome"/>
</dbReference>
<feature type="signal peptide" evidence="5">
    <location>
        <begin position="1"/>
        <end position="24"/>
    </location>
</feature>
<keyword evidence="3 5" id="KW-0732">Signal</keyword>
<evidence type="ECO:0000256" key="2">
    <source>
        <dbReference type="ARBA" id="ARBA00006671"/>
    </source>
</evidence>
<name>A0ABY4SYZ9_9GAMM</name>
<dbReference type="SUPFAM" id="SSF49401">
    <property type="entry name" value="Bacterial adhesins"/>
    <property type="match status" value="1"/>
</dbReference>
<evidence type="ECO:0000256" key="4">
    <source>
        <dbReference type="ARBA" id="ARBA00023263"/>
    </source>
</evidence>
<dbReference type="EMBL" id="CP063231">
    <property type="protein sequence ID" value="URL57933.1"/>
    <property type="molecule type" value="Genomic_DNA"/>
</dbReference>
<feature type="domain" description="Fimbrial-type adhesion" evidence="6">
    <location>
        <begin position="30"/>
        <end position="186"/>
    </location>
</feature>
<gene>
    <name evidence="7" type="ORF">IM816_15155</name>
</gene>
<comment type="subcellular location">
    <subcellularLocation>
        <location evidence="1">Fimbrium</location>
    </subcellularLocation>
</comment>
<dbReference type="RefSeq" id="WP_250338727.1">
    <property type="nucleotide sequence ID" value="NZ_CP063231.1"/>
</dbReference>
<reference evidence="7" key="1">
    <citation type="submission" date="2020-10" db="EMBL/GenBank/DDBJ databases">
        <title>Whole-genome sequence of Luteibacter sp. EIF3.</title>
        <authorList>
            <person name="Friedrich I."/>
            <person name="Hertel R."/>
            <person name="Daniel R."/>
        </authorList>
    </citation>
    <scope>NUCLEOTIDE SEQUENCE</scope>
    <source>
        <strain evidence="7">EIF3</strain>
    </source>
</reference>
<feature type="chain" id="PRO_5046840004" evidence="5">
    <location>
        <begin position="25"/>
        <end position="186"/>
    </location>
</feature>
<accession>A0ABY4SYZ9</accession>
<dbReference type="Gene3D" id="2.60.40.1090">
    <property type="entry name" value="Fimbrial-type adhesion domain"/>
    <property type="match status" value="1"/>
</dbReference>
<sequence>MHKTFTAAALFASSLAVGSAPAVAGNDGVIEITGNIVATTCLVEGKPPGGGNASKAVALGDISAGVLANAGDVAGDRGFTIRIGGDADTNCTDGVTAKVRFDPASPLLDRSTGRLNVDPGANAASGVQIQMANADGSPINMYTQDSQGVIVAGHVAEIPLIARYYSLGSVKGGAANSRVGFQVVYQ</sequence>
<keyword evidence="4" id="KW-0281">Fimbrium</keyword>
<dbReference type="InterPro" id="IPR008966">
    <property type="entry name" value="Adhesion_dom_sf"/>
</dbReference>
<evidence type="ECO:0000313" key="7">
    <source>
        <dbReference type="EMBL" id="URL57933.1"/>
    </source>
</evidence>
<dbReference type="InterPro" id="IPR000259">
    <property type="entry name" value="Adhesion_dom_fimbrial"/>
</dbReference>
<evidence type="ECO:0000256" key="5">
    <source>
        <dbReference type="SAM" id="SignalP"/>
    </source>
</evidence>
<evidence type="ECO:0000256" key="3">
    <source>
        <dbReference type="ARBA" id="ARBA00022729"/>
    </source>
</evidence>
<keyword evidence="8" id="KW-1185">Reference proteome</keyword>
<organism evidence="7 8">
    <name type="scientific">Luteibacter flocculans</name>
    <dbReference type="NCBI Taxonomy" id="2780091"/>
    <lineage>
        <taxon>Bacteria</taxon>
        <taxon>Pseudomonadati</taxon>
        <taxon>Pseudomonadota</taxon>
        <taxon>Gammaproteobacteria</taxon>
        <taxon>Lysobacterales</taxon>
        <taxon>Rhodanobacteraceae</taxon>
        <taxon>Luteibacter</taxon>
    </lineage>
</organism>
<dbReference type="PANTHER" id="PTHR33420:SF3">
    <property type="entry name" value="FIMBRIAL SUBUNIT ELFA"/>
    <property type="match status" value="1"/>
</dbReference>
<proteinExistence type="inferred from homology"/>
<dbReference type="PANTHER" id="PTHR33420">
    <property type="entry name" value="FIMBRIAL SUBUNIT ELFA-RELATED"/>
    <property type="match status" value="1"/>
</dbReference>
<evidence type="ECO:0000313" key="8">
    <source>
        <dbReference type="Proteomes" id="UP001056681"/>
    </source>
</evidence>
<protein>
    <submittedName>
        <fullName evidence="7">Type 1 fimbrial protein</fullName>
    </submittedName>
</protein>
<evidence type="ECO:0000256" key="1">
    <source>
        <dbReference type="ARBA" id="ARBA00004561"/>
    </source>
</evidence>
<comment type="similarity">
    <text evidence="2">Belongs to the fimbrial protein family.</text>
</comment>
<dbReference type="InterPro" id="IPR036937">
    <property type="entry name" value="Adhesion_dom_fimbrial_sf"/>
</dbReference>
<evidence type="ECO:0000259" key="6">
    <source>
        <dbReference type="Pfam" id="PF00419"/>
    </source>
</evidence>
<dbReference type="Pfam" id="PF00419">
    <property type="entry name" value="Fimbrial"/>
    <property type="match status" value="1"/>
</dbReference>
<dbReference type="InterPro" id="IPR050263">
    <property type="entry name" value="Bact_Fimbrial_Adh_Pro"/>
</dbReference>